<sequence length="1348" mass="147612">MDFAHIAELTPELPARNTKQFKAAVTLIWPWSSSQRQFALLLAEPDFRLRRKKGQVRARFSGSSAKALATTGVGIGDEVVLSLRGAQFVQEGTVSTPGRSIDWELEYTQTVAVQVFRHGKEIANLDIVDAAPTPAPRSPVRQQTNTNSSHVQQWSSPAFLKRARLSDGPFFEAPYDPLAEETTQGHDKKRRRKSYRDWKAWTYSARTPSPEKDHVGTEDDFDSLEPSPSCRAQLPHTPVSPPNRGLLSVAAGQLDGTSDAIELRARASTPDLIDGETDSRKFSQLPDPHNFASDDNNDDLYAEPDKDRPADAQYAFGGDTEANTEDEELEDTDIGSKSPTEADLEEVQELYQCEVEEPETVAGTFDAGTTTEDGSLFEPSESQHTAEVIMEDMESAMFYTPEDALAIALPPPTLPTLDPNLSTTHVPGMLTPLGKEPSSPKLEPLDSALLPLPSPFPGERDINMTSFLDQITSDQVPEQPQAEDEEPPSEASYILENSFFRSINSTKAAAFHPEHESAFTPVRFTFGMDGAGYSGRLNLSSPAPETAKENPGEKGKRFAVEDALIESHTVPETIPVGPLAGDWESVHHGGPATLAPIGDEESAAESDTQGESMEQEDLSALPDAFEGKRTAPDVIELSSDSGEEEKSEESEVEDVTGADQGLVGDSDVLDSHNMLSHDDYGPTSTNRSAAATEIVDLGSPSGSSDMEETISYSPHEDFRGAEGKGVDLPTAMSTGSQDLNFPPDELPDDTEQTQSHCELNAMDFAPANLDFPASTQREESTHATTQQGTRDIMRHGDNSHCWTAENIEARRSMDDLDAVMHDSFAQDESFDVGPWVTEDVDDDHPDVKVESIEEGSVFQYSGLDVQQGQDDKIKARPSDEIQIEVPEEGHKVGELHTISVPATGPARNTRSKAKTSTSPTKLEMSPVKRATRSTSVDSVSDTGKSHSRDVDPFLTSFVPSQELSASQGKFSEVGFVKDSEEESLHSEHSLSTVRYSDDWNTFTNFSDPPVDSARDDDLEHLKPPPASAPDASTRGSTRLRGTRSERQTVLSDRSNPKQERYSSIKQPSPSTPKRGLRSTTSTELDLTSPRGLRVLRRSARLSSSPVQRIEAFSDVATPKAHLTLPDTIEVVDLRSSPSAQADADEVIRSSPPAAATYKQSLMTNSKPITPEATQRTNMESQSDLVSSQQQQSLLMTPQLTQTASARSKSFKASMDEETTTALPTANAGDVVLLRAFAVKSLNRHPTLTSAEESSWCVWRYIKPVWGAKRGAFGELRAREEVKGPVVERGEGEWREVEKLREWWVGKVKGELDGMVGAHTRSHDKKEERPEVENQGMKTRSRDAIKREE</sequence>
<accession>A0A6A5QU35</accession>
<feature type="region of interest" description="Disordered" evidence="1">
    <location>
        <begin position="774"/>
        <end position="797"/>
    </location>
</feature>
<dbReference type="SUPFAM" id="SSF50249">
    <property type="entry name" value="Nucleic acid-binding proteins"/>
    <property type="match status" value="1"/>
</dbReference>
<feature type="region of interest" description="Disordered" evidence="1">
    <location>
        <begin position="978"/>
        <end position="1091"/>
    </location>
</feature>
<dbReference type="Gene3D" id="2.40.50.140">
    <property type="entry name" value="Nucleic acid-binding proteins"/>
    <property type="match status" value="1"/>
</dbReference>
<gene>
    <name evidence="2" type="ORF">BDU57DRAFT_468374</name>
</gene>
<feature type="region of interest" description="Disordered" evidence="1">
    <location>
        <begin position="569"/>
        <end position="753"/>
    </location>
</feature>
<feature type="compositionally biased region" description="Basic and acidic residues" evidence="1">
    <location>
        <begin position="1339"/>
        <end position="1348"/>
    </location>
</feature>
<dbReference type="Proteomes" id="UP000800096">
    <property type="component" value="Unassembled WGS sequence"/>
</dbReference>
<feature type="compositionally biased region" description="Low complexity" evidence="1">
    <location>
        <begin position="933"/>
        <end position="942"/>
    </location>
</feature>
<dbReference type="InterPro" id="IPR012340">
    <property type="entry name" value="NA-bd_OB-fold"/>
</dbReference>
<name>A0A6A5QU35_AMPQU</name>
<feature type="compositionally biased region" description="Polar residues" evidence="1">
    <location>
        <begin position="992"/>
        <end position="1006"/>
    </location>
</feature>
<feature type="region of interest" description="Disordered" evidence="1">
    <location>
        <begin position="1313"/>
        <end position="1348"/>
    </location>
</feature>
<evidence type="ECO:0000313" key="3">
    <source>
        <dbReference type="Proteomes" id="UP000800096"/>
    </source>
</evidence>
<evidence type="ECO:0008006" key="4">
    <source>
        <dbReference type="Google" id="ProtNLM"/>
    </source>
</evidence>
<feature type="region of interest" description="Disordered" evidence="1">
    <location>
        <begin position="1172"/>
        <end position="1192"/>
    </location>
</feature>
<organism evidence="2 3">
    <name type="scientific">Ampelomyces quisqualis</name>
    <name type="common">Powdery mildew agent</name>
    <dbReference type="NCBI Taxonomy" id="50730"/>
    <lineage>
        <taxon>Eukaryota</taxon>
        <taxon>Fungi</taxon>
        <taxon>Dikarya</taxon>
        <taxon>Ascomycota</taxon>
        <taxon>Pezizomycotina</taxon>
        <taxon>Dothideomycetes</taxon>
        <taxon>Pleosporomycetidae</taxon>
        <taxon>Pleosporales</taxon>
        <taxon>Pleosporineae</taxon>
        <taxon>Phaeosphaeriaceae</taxon>
        <taxon>Ampelomyces</taxon>
    </lineage>
</organism>
<feature type="compositionally biased region" description="Basic and acidic residues" evidence="1">
    <location>
        <begin position="714"/>
        <end position="725"/>
    </location>
</feature>
<dbReference type="OrthoDB" id="5363079at2759"/>
<feature type="region of interest" description="Disordered" evidence="1">
    <location>
        <begin position="884"/>
        <end position="953"/>
    </location>
</feature>
<feature type="compositionally biased region" description="Acidic residues" evidence="1">
    <location>
        <begin position="322"/>
        <end position="333"/>
    </location>
</feature>
<evidence type="ECO:0000256" key="1">
    <source>
        <dbReference type="SAM" id="MobiDB-lite"/>
    </source>
</evidence>
<evidence type="ECO:0000313" key="2">
    <source>
        <dbReference type="EMBL" id="KAF1918909.1"/>
    </source>
</evidence>
<dbReference type="EMBL" id="ML979133">
    <property type="protein sequence ID" value="KAF1918909.1"/>
    <property type="molecule type" value="Genomic_DNA"/>
</dbReference>
<feature type="region of interest" description="Disordered" evidence="1">
    <location>
        <begin position="133"/>
        <end position="154"/>
    </location>
</feature>
<proteinExistence type="predicted"/>
<feature type="compositionally biased region" description="Polar residues" evidence="1">
    <location>
        <begin position="140"/>
        <end position="154"/>
    </location>
</feature>
<feature type="compositionally biased region" description="Basic and acidic residues" evidence="1">
    <location>
        <begin position="1012"/>
        <end position="1022"/>
    </location>
</feature>
<feature type="region of interest" description="Disordered" evidence="1">
    <location>
        <begin position="206"/>
        <end position="247"/>
    </location>
</feature>
<feature type="compositionally biased region" description="Basic and acidic residues" evidence="1">
    <location>
        <begin position="978"/>
        <end position="988"/>
    </location>
</feature>
<reference evidence="2" key="1">
    <citation type="journal article" date="2020" name="Stud. Mycol.">
        <title>101 Dothideomycetes genomes: a test case for predicting lifestyles and emergence of pathogens.</title>
        <authorList>
            <person name="Haridas S."/>
            <person name="Albert R."/>
            <person name="Binder M."/>
            <person name="Bloem J."/>
            <person name="Labutti K."/>
            <person name="Salamov A."/>
            <person name="Andreopoulos B."/>
            <person name="Baker S."/>
            <person name="Barry K."/>
            <person name="Bills G."/>
            <person name="Bluhm B."/>
            <person name="Cannon C."/>
            <person name="Castanera R."/>
            <person name="Culley D."/>
            <person name="Daum C."/>
            <person name="Ezra D."/>
            <person name="Gonzalez J."/>
            <person name="Henrissat B."/>
            <person name="Kuo A."/>
            <person name="Liang C."/>
            <person name="Lipzen A."/>
            <person name="Lutzoni F."/>
            <person name="Magnuson J."/>
            <person name="Mondo S."/>
            <person name="Nolan M."/>
            <person name="Ohm R."/>
            <person name="Pangilinan J."/>
            <person name="Park H.-J."/>
            <person name="Ramirez L."/>
            <person name="Alfaro M."/>
            <person name="Sun H."/>
            <person name="Tritt A."/>
            <person name="Yoshinaga Y."/>
            <person name="Zwiers L.-H."/>
            <person name="Turgeon B."/>
            <person name="Goodwin S."/>
            <person name="Spatafora J."/>
            <person name="Crous P."/>
            <person name="Grigoriev I."/>
        </authorList>
    </citation>
    <scope>NUCLEOTIDE SEQUENCE</scope>
    <source>
        <strain evidence="2">HMLAC05119</strain>
    </source>
</reference>
<keyword evidence="3" id="KW-1185">Reference proteome</keyword>
<feature type="compositionally biased region" description="Low complexity" evidence="1">
    <location>
        <begin position="1180"/>
        <end position="1192"/>
    </location>
</feature>
<feature type="region of interest" description="Disordered" evidence="1">
    <location>
        <begin position="267"/>
        <end position="345"/>
    </location>
</feature>
<protein>
    <recommendedName>
        <fullName evidence="4">Telomeric single stranded DNA binding POT1/Cdc13 domain-containing protein</fullName>
    </recommendedName>
</protein>
<feature type="compositionally biased region" description="Acidic residues" evidence="1">
    <location>
        <begin position="641"/>
        <end position="656"/>
    </location>
</feature>